<name>A0ABR9AF03_9BACT</name>
<evidence type="ECO:0000259" key="1">
    <source>
        <dbReference type="Pfam" id="PF17293"/>
    </source>
</evidence>
<sequence length="49" mass="5353">MKNAKTLGIQFVIKSSKVNKRGLSPVVARVTVNGKRIEISANKVISRSE</sequence>
<reference evidence="2 3" key="1">
    <citation type="submission" date="2020-09" db="EMBL/GenBank/DDBJ databases">
        <title>Echinicola sp. CAU 1574 isolated from sand of Sido Beach.</title>
        <authorList>
            <person name="Kim W."/>
        </authorList>
    </citation>
    <scope>NUCLEOTIDE SEQUENCE [LARGE SCALE GENOMIC DNA]</scope>
    <source>
        <strain evidence="2 3">CAU 1574</strain>
    </source>
</reference>
<organism evidence="2 3">
    <name type="scientific">Echinicola arenosa</name>
    <dbReference type="NCBI Taxonomy" id="2774144"/>
    <lineage>
        <taxon>Bacteria</taxon>
        <taxon>Pseudomonadati</taxon>
        <taxon>Bacteroidota</taxon>
        <taxon>Cytophagia</taxon>
        <taxon>Cytophagales</taxon>
        <taxon>Cyclobacteriaceae</taxon>
        <taxon>Echinicola</taxon>
    </lineage>
</organism>
<proteinExistence type="predicted"/>
<comment type="caution">
    <text evidence="2">The sequence shown here is derived from an EMBL/GenBank/DDBJ whole genome shotgun (WGS) entry which is preliminary data.</text>
</comment>
<accession>A0ABR9AF03</accession>
<protein>
    <recommendedName>
        <fullName evidence="1">Arm DNA-binding domain-containing protein</fullName>
    </recommendedName>
</protein>
<dbReference type="Proteomes" id="UP000647133">
    <property type="component" value="Unassembled WGS sequence"/>
</dbReference>
<keyword evidence="3" id="KW-1185">Reference proteome</keyword>
<gene>
    <name evidence="2" type="ORF">IFO69_01330</name>
</gene>
<dbReference type="RefSeq" id="WP_192007194.1">
    <property type="nucleotide sequence ID" value="NZ_JACYTQ010000001.1"/>
</dbReference>
<dbReference type="EMBL" id="JACYTQ010000001">
    <property type="protein sequence ID" value="MBD8487379.1"/>
    <property type="molecule type" value="Genomic_DNA"/>
</dbReference>
<feature type="domain" description="Arm DNA-binding" evidence="1">
    <location>
        <begin position="11"/>
        <end position="43"/>
    </location>
</feature>
<evidence type="ECO:0000313" key="3">
    <source>
        <dbReference type="Proteomes" id="UP000647133"/>
    </source>
</evidence>
<dbReference type="InterPro" id="IPR035386">
    <property type="entry name" value="Arm-DNA-bind_5"/>
</dbReference>
<dbReference type="Pfam" id="PF17293">
    <property type="entry name" value="Arm-DNA-bind_5"/>
    <property type="match status" value="1"/>
</dbReference>
<evidence type="ECO:0000313" key="2">
    <source>
        <dbReference type="EMBL" id="MBD8487379.1"/>
    </source>
</evidence>